<feature type="domain" description="VWFC" evidence="7">
    <location>
        <begin position="880"/>
        <end position="940"/>
    </location>
</feature>
<sequence>IGQRMESVLVLLLDILWVMAVSAQGGSNEELQLRVRHLEGCECVRRSCVWEGAEVENGRRWQTDISTVCTCTAGTVTCQANIRGTCICAVLKFHVVLWPQEGDIRCERAPCPPLPCTNPAPPPHHSCCPVCEGVCVLQGKSSLNHRLYSLTFRMALQRAFTALQSGNVVCHEEKCPPHTALNGCYHLNPHAECVLDGSEYEDGSERHPEDPCSSCKCEDGDPQCTRIHCPPITCLHPTKTAGSCCAACDSCTYHRRIYGNGQTFGTPEQPCHICTCLVTLNCSNPYTVPGECCPKCPDCLLENHVFVDGQAFPNPTSACEECKCASGAIDCRQAQCPRPHCNAPLSGACCRNDCNGCSYAGKEHPNGHQFAHPTDPCRTCSCINGNVQCLMKRCPPLSCSNPHVLPGDCCPQCPAPPLDCELDVQTYRHGERFYSPSDRCQLCSCANGTVHCQRKPCPFDSCSHPVTRDCCRTCQGCLYEGRERANGEMWDDASDPCAACVCHEGSVRCEKKRCPPSNCKHPVQRHCCKSCDACLYNGKEHGDGTEFADDKDPCVVCYCYNGDVVCQRRPCPVRCSHPVPSEACCPVCDSCLYEGLVRSHGLAFAPSSEPCQRCTCVRGTVTCVPLACPPAPCSRAVTMPGQCCPECTGTLRTGGRCSSTAGEVQCASPQCPKLACMHQLTEPAACCPRCRGCMYDGVEYAEGSSWFADSSQCRSCMCVDGVTTCSEIRCLSPCSNFIKVPGECCPMCADCVFEGKVYGPGDSFHPAGDPCQVCTCEVMPGGEQHLRCYRKQCPSLVDCPKNNILFSGPDACCPVCAQPLSNCTSTLIGNEVLATDDPCFTCHCRDQTWTCLHRGCPPLTCPPSEQFTPPDSCCPVYWAVSCVHQGTVYQAHEQWQVDECTGCTCVSGEVHCHSERCPPLSCNTDEMPSVVPGLCCPHCIPRPATCIAFGDPHYRTFDGRMLHFQGTCTYVLAQDCHGGDFSIHATNEDRGRQGVSWTKEVTVFIGDVTVQLLQDWLVKVDDETVTLPFLREPYIYLERKGNTILLNSNIGLKVQWNGRSHLEVSVPGSYKGLTCGLCGNFNNYHQDDLGMPSGQISLSEADFGNSWRVTNGSHSLATCRPGEDVDPCREAGYHARKSANARCKVLKTAAFRPCHRVVPPEAWYAACVYDLCACGANTDECLCDALEAYAGQCREAGVVLQWRGPSLCAVRCPVERGFVFDECGPPCAVTCLNVGAPLGVLESHCFKPCVPGCQCPAGLVLHNNYCIHPSKCPKIIHGNQSARTTPAHQPAPTLQSRCLFIYFTC</sequence>
<evidence type="ECO:0000256" key="4">
    <source>
        <dbReference type="ARBA" id="ARBA00022737"/>
    </source>
</evidence>
<dbReference type="SMART" id="SM00214">
    <property type="entry name" value="VWC"/>
    <property type="match status" value="13"/>
</dbReference>
<name>A0A3Q3D7A8_HIPCM</name>
<reference evidence="9" key="2">
    <citation type="submission" date="2025-09" db="UniProtKB">
        <authorList>
            <consortium name="Ensembl"/>
        </authorList>
    </citation>
    <scope>IDENTIFICATION</scope>
</reference>
<keyword evidence="2" id="KW-0964">Secreted</keyword>
<dbReference type="InterPro" id="IPR052424">
    <property type="entry name" value="Kielin_Chordin-BMP_Reg"/>
</dbReference>
<feature type="domain" description="VWFC" evidence="7">
    <location>
        <begin position="191"/>
        <end position="249"/>
    </location>
</feature>
<feature type="signal peptide" evidence="6">
    <location>
        <begin position="1"/>
        <end position="23"/>
    </location>
</feature>
<dbReference type="Proteomes" id="UP000264820">
    <property type="component" value="Unplaced"/>
</dbReference>
<evidence type="ECO:0000256" key="1">
    <source>
        <dbReference type="ARBA" id="ARBA00004613"/>
    </source>
</evidence>
<accession>A0A3Q3D7A8</accession>
<dbReference type="PANTHER" id="PTHR46698:SF2">
    <property type="entry name" value="KIELIN_CHORDIN-LIKE PROTEIN"/>
    <property type="match status" value="1"/>
</dbReference>
<dbReference type="Gene3D" id="2.10.70.10">
    <property type="entry name" value="Complement Module, domain 1"/>
    <property type="match status" value="4"/>
</dbReference>
<feature type="domain" description="VWFC" evidence="7">
    <location>
        <begin position="691"/>
        <end position="749"/>
    </location>
</feature>
<dbReference type="GO" id="GO:0030513">
    <property type="term" value="P:positive regulation of BMP signaling pathway"/>
    <property type="evidence" value="ECO:0007669"/>
    <property type="project" value="TreeGrafter"/>
</dbReference>
<dbReference type="Pfam" id="PF23334">
    <property type="entry name" value="VWC2L_2nd"/>
    <property type="match status" value="1"/>
</dbReference>
<feature type="domain" description="VWFC" evidence="7">
    <location>
        <begin position="532"/>
        <end position="589"/>
    </location>
</feature>
<feature type="domain" description="VWFC" evidence="7">
    <location>
        <begin position="749"/>
        <end position="817"/>
    </location>
</feature>
<dbReference type="PANTHER" id="PTHR46698">
    <property type="entry name" value="CROSSVEINLESS 2"/>
    <property type="match status" value="1"/>
</dbReference>
<dbReference type="SMART" id="SM00215">
    <property type="entry name" value="VWC_out"/>
    <property type="match status" value="8"/>
</dbReference>
<protein>
    <submittedName>
        <fullName evidence="9">Kielin cysteine rich BMP regulator</fullName>
    </submittedName>
</protein>
<dbReference type="OMA" id="CIACTCR"/>
<keyword evidence="5" id="KW-1015">Disulfide bond</keyword>
<dbReference type="SMART" id="SM00832">
    <property type="entry name" value="C8"/>
    <property type="match status" value="1"/>
</dbReference>
<dbReference type="CDD" id="cd19941">
    <property type="entry name" value="TIL"/>
    <property type="match status" value="1"/>
</dbReference>
<keyword evidence="3 6" id="KW-0732">Signal</keyword>
<keyword evidence="4" id="KW-0677">Repeat</keyword>
<dbReference type="InterPro" id="IPR014853">
    <property type="entry name" value="VWF/SSPO/ZAN-like_Cys-rich_dom"/>
</dbReference>
<keyword evidence="10" id="KW-1185">Reference proteome</keyword>
<dbReference type="PROSITE" id="PS01208">
    <property type="entry name" value="VWFC_1"/>
    <property type="match status" value="4"/>
</dbReference>
<feature type="domain" description="VWFC" evidence="7">
    <location>
        <begin position="589"/>
        <end position="648"/>
    </location>
</feature>
<proteinExistence type="predicted"/>
<dbReference type="Gene3D" id="6.20.200.20">
    <property type="match status" value="7"/>
</dbReference>
<feature type="domain" description="VWFC" evidence="7">
    <location>
        <begin position="355"/>
        <end position="414"/>
    </location>
</feature>
<feature type="domain" description="VWFD" evidence="8">
    <location>
        <begin position="944"/>
        <end position="1120"/>
    </location>
</feature>
<dbReference type="PROSITE" id="PS50184">
    <property type="entry name" value="VWFC_2"/>
    <property type="match status" value="9"/>
</dbReference>
<evidence type="ECO:0000313" key="10">
    <source>
        <dbReference type="Proteomes" id="UP000264820"/>
    </source>
</evidence>
<evidence type="ECO:0000259" key="7">
    <source>
        <dbReference type="PROSITE" id="PS50184"/>
    </source>
</evidence>
<dbReference type="STRING" id="109280.ENSHCOP00000004749"/>
<evidence type="ECO:0000256" key="6">
    <source>
        <dbReference type="SAM" id="SignalP"/>
    </source>
</evidence>
<dbReference type="GeneTree" id="ENSGT00940000160243"/>
<evidence type="ECO:0000256" key="5">
    <source>
        <dbReference type="ARBA" id="ARBA00023157"/>
    </source>
</evidence>
<organism evidence="9 10">
    <name type="scientific">Hippocampus comes</name>
    <name type="common">Tiger tail seahorse</name>
    <dbReference type="NCBI Taxonomy" id="109280"/>
    <lineage>
        <taxon>Eukaryota</taxon>
        <taxon>Metazoa</taxon>
        <taxon>Chordata</taxon>
        <taxon>Craniata</taxon>
        <taxon>Vertebrata</taxon>
        <taxon>Euteleostomi</taxon>
        <taxon>Actinopterygii</taxon>
        <taxon>Neopterygii</taxon>
        <taxon>Teleostei</taxon>
        <taxon>Neoteleostei</taxon>
        <taxon>Acanthomorphata</taxon>
        <taxon>Syngnathiaria</taxon>
        <taxon>Syngnathiformes</taxon>
        <taxon>Syngnathoidei</taxon>
        <taxon>Syngnathidae</taxon>
        <taxon>Hippocampus</taxon>
    </lineage>
</organism>
<dbReference type="InterPro" id="IPR036084">
    <property type="entry name" value="Ser_inhib-like_sf"/>
</dbReference>
<comment type="subcellular location">
    <subcellularLocation>
        <location evidence="1">Secreted</location>
    </subcellularLocation>
</comment>
<dbReference type="InterPro" id="IPR001007">
    <property type="entry name" value="VWF_dom"/>
</dbReference>
<dbReference type="Pfam" id="PF00094">
    <property type="entry name" value="VWD"/>
    <property type="match status" value="1"/>
</dbReference>
<evidence type="ECO:0000313" key="9">
    <source>
        <dbReference type="Ensembl" id="ENSHCOP00000004749.1"/>
    </source>
</evidence>
<evidence type="ECO:0000256" key="3">
    <source>
        <dbReference type="ARBA" id="ARBA00022729"/>
    </source>
</evidence>
<feature type="domain" description="VWFC" evidence="7">
    <location>
        <begin position="46"/>
        <end position="132"/>
    </location>
</feature>
<dbReference type="SMART" id="SM00216">
    <property type="entry name" value="VWD"/>
    <property type="match status" value="1"/>
</dbReference>
<dbReference type="GO" id="GO:0005576">
    <property type="term" value="C:extracellular region"/>
    <property type="evidence" value="ECO:0007669"/>
    <property type="project" value="UniProtKB-SubCell"/>
</dbReference>
<dbReference type="Pfam" id="PF00093">
    <property type="entry name" value="VWC"/>
    <property type="match status" value="6"/>
</dbReference>
<reference evidence="9" key="1">
    <citation type="submission" date="2025-08" db="UniProtKB">
        <authorList>
            <consortium name="Ensembl"/>
        </authorList>
    </citation>
    <scope>IDENTIFICATION</scope>
</reference>
<feature type="chain" id="PRO_5018777921" evidence="6">
    <location>
        <begin position="24"/>
        <end position="1305"/>
    </location>
</feature>
<dbReference type="SUPFAM" id="SSF57603">
    <property type="entry name" value="FnI-like domain"/>
    <property type="match status" value="12"/>
</dbReference>
<dbReference type="Ensembl" id="ENSHCOT00000006521.1">
    <property type="protein sequence ID" value="ENSHCOP00000004749.1"/>
    <property type="gene ID" value="ENSHCOG00000006325.1"/>
</dbReference>
<dbReference type="PROSITE" id="PS51233">
    <property type="entry name" value="VWFD"/>
    <property type="match status" value="1"/>
</dbReference>
<feature type="domain" description="VWFC" evidence="7">
    <location>
        <begin position="475"/>
        <end position="532"/>
    </location>
</feature>
<dbReference type="InterPro" id="IPR001846">
    <property type="entry name" value="VWF_type-D"/>
</dbReference>
<evidence type="ECO:0000259" key="8">
    <source>
        <dbReference type="PROSITE" id="PS51233"/>
    </source>
</evidence>
<dbReference type="SUPFAM" id="SSF57567">
    <property type="entry name" value="Serine protease inhibitors"/>
    <property type="match status" value="1"/>
</dbReference>
<evidence type="ECO:0000256" key="2">
    <source>
        <dbReference type="ARBA" id="ARBA00022525"/>
    </source>
</evidence>